<dbReference type="AlphaFoldDB" id="A0A448GTX2"/>
<protein>
    <recommendedName>
        <fullName evidence="3">DUF4124 domain-containing protein</fullName>
    </recommendedName>
</protein>
<evidence type="ECO:0000313" key="1">
    <source>
        <dbReference type="EMBL" id="VEG12205.1"/>
    </source>
</evidence>
<dbReference type="Proteomes" id="UP000274100">
    <property type="component" value="Chromosome"/>
</dbReference>
<dbReference type="EMBL" id="LR134343">
    <property type="protein sequence ID" value="VEG12205.1"/>
    <property type="molecule type" value="Genomic_DNA"/>
</dbReference>
<evidence type="ECO:0008006" key="3">
    <source>
        <dbReference type="Google" id="ProtNLM"/>
    </source>
</evidence>
<proteinExistence type="predicted"/>
<accession>A0A448GTX2</accession>
<name>A0A448GTX2_9GAMM</name>
<evidence type="ECO:0000313" key="2">
    <source>
        <dbReference type="Proteomes" id="UP000274100"/>
    </source>
</evidence>
<reference evidence="1 2" key="1">
    <citation type="submission" date="2018-12" db="EMBL/GenBank/DDBJ databases">
        <authorList>
            <consortium name="Pathogen Informatics"/>
        </authorList>
    </citation>
    <scope>NUCLEOTIDE SEQUENCE [LARGE SCALE GENOMIC DNA]</scope>
    <source>
        <strain evidence="1 2">NCTC10297</strain>
    </source>
</reference>
<dbReference type="KEGG" id="mcun:NCTC10297_00121"/>
<gene>
    <name evidence="1" type="ORF">NCTC10297_00121</name>
</gene>
<dbReference type="OrthoDB" id="6649661at2"/>
<dbReference type="RefSeq" id="WP_126329387.1">
    <property type="nucleotide sequence ID" value="NZ_LR134343.1"/>
</dbReference>
<organism evidence="1 2">
    <name type="scientific">Moraxella cuniculi</name>
    <dbReference type="NCBI Taxonomy" id="34061"/>
    <lineage>
        <taxon>Bacteria</taxon>
        <taxon>Pseudomonadati</taxon>
        <taxon>Pseudomonadota</taxon>
        <taxon>Gammaproteobacteria</taxon>
        <taxon>Moraxellales</taxon>
        <taxon>Moraxellaceae</taxon>
        <taxon>Moraxella</taxon>
    </lineage>
</organism>
<sequence length="126" mass="14094">MVIWQASTKNNRHTQASIIMLAVLFLAGVCHAGNAYKSTGQFGEVRYSQLPPINAAFEQVRVHHLNPAQPDRRSVCQYLTSNLQTLQTGGEVYEVSATGDRVLLSSEQIHNKIIQIRQAITEHCYD</sequence>